<comment type="caution">
    <text evidence="2">The sequence shown here is derived from an EMBL/GenBank/DDBJ whole genome shotgun (WGS) entry which is preliminary data.</text>
</comment>
<feature type="region of interest" description="Disordered" evidence="1">
    <location>
        <begin position="1"/>
        <end position="29"/>
    </location>
</feature>
<sequence length="29" mass="3005">MNGAGVLIYRTTEGAAHPTDDSSDKQRGG</sequence>
<protein>
    <submittedName>
        <fullName evidence="2">Uncharacterized protein</fullName>
    </submittedName>
</protein>
<dbReference type="AlphaFoldDB" id="A0A0F8YG31"/>
<evidence type="ECO:0000313" key="2">
    <source>
        <dbReference type="EMBL" id="KKK53144.1"/>
    </source>
</evidence>
<feature type="compositionally biased region" description="Basic and acidic residues" evidence="1">
    <location>
        <begin position="18"/>
        <end position="29"/>
    </location>
</feature>
<proteinExistence type="predicted"/>
<organism evidence="2">
    <name type="scientific">marine sediment metagenome</name>
    <dbReference type="NCBI Taxonomy" id="412755"/>
    <lineage>
        <taxon>unclassified sequences</taxon>
        <taxon>metagenomes</taxon>
        <taxon>ecological metagenomes</taxon>
    </lineage>
</organism>
<feature type="non-terminal residue" evidence="2">
    <location>
        <position position="29"/>
    </location>
</feature>
<name>A0A0F8YG31_9ZZZZ</name>
<reference evidence="2" key="1">
    <citation type="journal article" date="2015" name="Nature">
        <title>Complex archaea that bridge the gap between prokaryotes and eukaryotes.</title>
        <authorList>
            <person name="Spang A."/>
            <person name="Saw J.H."/>
            <person name="Jorgensen S.L."/>
            <person name="Zaremba-Niedzwiedzka K."/>
            <person name="Martijn J."/>
            <person name="Lind A.E."/>
            <person name="van Eijk R."/>
            <person name="Schleper C."/>
            <person name="Guy L."/>
            <person name="Ettema T.J."/>
        </authorList>
    </citation>
    <scope>NUCLEOTIDE SEQUENCE</scope>
</reference>
<gene>
    <name evidence="2" type="ORF">LCGC14_3097750</name>
</gene>
<evidence type="ECO:0000256" key="1">
    <source>
        <dbReference type="SAM" id="MobiDB-lite"/>
    </source>
</evidence>
<dbReference type="EMBL" id="LAZR01066654">
    <property type="protein sequence ID" value="KKK53144.1"/>
    <property type="molecule type" value="Genomic_DNA"/>
</dbReference>
<accession>A0A0F8YG31</accession>